<name>A0A2H6LC69_9NOSO</name>
<dbReference type="EMBL" id="BDGE01000010">
    <property type="protein sequence ID" value="GBE90834.1"/>
    <property type="molecule type" value="Genomic_DNA"/>
</dbReference>
<reference evidence="2" key="1">
    <citation type="journal article" date="2018" name="Genome Announc.">
        <title>Draft Genome Sequence of the Nitrogen-Fixing and Hormogonia-Inducing Cyanobacterium Nostoc cycadae Strain WK-1, Isolated from the Coralloid Roots of Cycas revoluta.</title>
        <authorList>
            <person name="Kanesaki Y."/>
            <person name="Hirose M."/>
            <person name="Hirose Y."/>
            <person name="Fujisawa T."/>
            <person name="Nakamura Y."/>
            <person name="Watanabe S."/>
            <person name="Matsunaga S."/>
            <person name="Uchida H."/>
            <person name="Murakami A."/>
        </authorList>
    </citation>
    <scope>NUCLEOTIDE SEQUENCE [LARGE SCALE GENOMIC DNA]</scope>
    <source>
        <strain evidence="2">WK-1</strain>
    </source>
</reference>
<dbReference type="Proteomes" id="UP000236527">
    <property type="component" value="Unassembled WGS sequence"/>
</dbReference>
<keyword evidence="2" id="KW-1185">Reference proteome</keyword>
<dbReference type="GO" id="GO:0016853">
    <property type="term" value="F:isomerase activity"/>
    <property type="evidence" value="ECO:0007669"/>
    <property type="project" value="UniProtKB-KW"/>
</dbReference>
<dbReference type="AlphaFoldDB" id="A0A2H6LC69"/>
<protein>
    <submittedName>
        <fullName evidence="1">Xylose isomerase</fullName>
    </submittedName>
</protein>
<gene>
    <name evidence="1" type="ORF">NCWK1_0554</name>
</gene>
<sequence>MKIDKWRYGTRMQVYMRTQEEVDSYKQAAAARQMTLSQLVRTALDEYLAKAN</sequence>
<comment type="caution">
    <text evidence="1">The sequence shown here is derived from an EMBL/GenBank/DDBJ whole genome shotgun (WGS) entry which is preliminary data.</text>
</comment>
<keyword evidence="1" id="KW-0413">Isomerase</keyword>
<organism evidence="1 2">
    <name type="scientific">Nostoc cycadae WK-1</name>
    <dbReference type="NCBI Taxonomy" id="1861711"/>
    <lineage>
        <taxon>Bacteria</taxon>
        <taxon>Bacillati</taxon>
        <taxon>Cyanobacteriota</taxon>
        <taxon>Cyanophyceae</taxon>
        <taxon>Nostocales</taxon>
        <taxon>Nostocaceae</taxon>
        <taxon>Nostoc</taxon>
    </lineage>
</organism>
<dbReference type="RefSeq" id="WP_187308032.1">
    <property type="nucleotide sequence ID" value="NZ_DF978422.1"/>
</dbReference>
<proteinExistence type="predicted"/>
<evidence type="ECO:0000313" key="1">
    <source>
        <dbReference type="EMBL" id="GBE90834.1"/>
    </source>
</evidence>
<accession>A0A2H6LC69</accession>
<evidence type="ECO:0000313" key="2">
    <source>
        <dbReference type="Proteomes" id="UP000236527"/>
    </source>
</evidence>